<dbReference type="InterPro" id="IPR016181">
    <property type="entry name" value="Acyl_CoA_acyltransferase"/>
</dbReference>
<protein>
    <recommendedName>
        <fullName evidence="3">N-acetyltransferase domain-containing protein</fullName>
    </recommendedName>
</protein>
<dbReference type="RefSeq" id="WP_105717112.1">
    <property type="nucleotide sequence ID" value="NZ_PVBQ01000007.1"/>
</dbReference>
<evidence type="ECO:0000313" key="2">
    <source>
        <dbReference type="Proteomes" id="UP000239711"/>
    </source>
</evidence>
<organism evidence="1 2">
    <name type="scientific">Sphingobacterium haloxyli</name>
    <dbReference type="NCBI Taxonomy" id="2100533"/>
    <lineage>
        <taxon>Bacteria</taxon>
        <taxon>Pseudomonadati</taxon>
        <taxon>Bacteroidota</taxon>
        <taxon>Sphingobacteriia</taxon>
        <taxon>Sphingobacteriales</taxon>
        <taxon>Sphingobacteriaceae</taxon>
        <taxon>Sphingobacterium</taxon>
    </lineage>
</organism>
<keyword evidence="2" id="KW-1185">Reference proteome</keyword>
<dbReference type="AlphaFoldDB" id="A0A2S9J3S8"/>
<gene>
    <name evidence="1" type="ORF">C5745_11345</name>
</gene>
<dbReference type="PANTHER" id="PTHR41368:SF1">
    <property type="entry name" value="PROTEIN YGHO"/>
    <property type="match status" value="1"/>
</dbReference>
<comment type="caution">
    <text evidence="1">The sequence shown here is derived from an EMBL/GenBank/DDBJ whole genome shotgun (WGS) entry which is preliminary data.</text>
</comment>
<name>A0A2S9J3S8_9SPHI</name>
<dbReference type="SUPFAM" id="SSF55729">
    <property type="entry name" value="Acyl-CoA N-acyltransferases (Nat)"/>
    <property type="match status" value="1"/>
</dbReference>
<dbReference type="OrthoDB" id="9806005at2"/>
<evidence type="ECO:0000313" key="1">
    <source>
        <dbReference type="EMBL" id="PRD47399.1"/>
    </source>
</evidence>
<dbReference type="EMBL" id="PVBQ01000007">
    <property type="protein sequence ID" value="PRD47399.1"/>
    <property type="molecule type" value="Genomic_DNA"/>
</dbReference>
<dbReference type="Proteomes" id="UP000239711">
    <property type="component" value="Unassembled WGS sequence"/>
</dbReference>
<dbReference type="InterPro" id="IPR039968">
    <property type="entry name" value="BcerS-like"/>
</dbReference>
<evidence type="ECO:0008006" key="3">
    <source>
        <dbReference type="Google" id="ProtNLM"/>
    </source>
</evidence>
<proteinExistence type="predicted"/>
<dbReference type="PANTHER" id="PTHR41368">
    <property type="entry name" value="PROTEIN YGHO"/>
    <property type="match status" value="1"/>
</dbReference>
<reference evidence="1 2" key="1">
    <citation type="submission" date="2018-02" db="EMBL/GenBank/DDBJ databases">
        <title>The draft genome of Sphingobacterium sp. 5JN-11.</title>
        <authorList>
            <person name="Liu L."/>
            <person name="Li L."/>
            <person name="Liang L."/>
            <person name="Zhang X."/>
            <person name="Wang T."/>
        </authorList>
    </citation>
    <scope>NUCLEOTIDE SEQUENCE [LARGE SCALE GENOMIC DNA]</scope>
    <source>
        <strain evidence="1 2">5JN-11</strain>
    </source>
</reference>
<accession>A0A2S9J3S8</accession>
<sequence length="373" mass="42611">MIEIIPVQTKKQIAQFIDLPHDLYAKDRNYVPELFLGQQDLLSPHKHPFYKHSSAQPFLAYKDGHIVGRILAIWNANHNAFNKVSEGQFGFFESINDRAVANNLLDTAAEWVKSKGGTRIVGPVNLTTNDTCGLLVDGFDRPPMVMMPYNPPYYLELIEHAGYSKKVDLRAYLVTTKTANQRSVLLLEKLEKRLKRSGIILRQINLKDFANEAKKIKTVYNRAWDKNLGFVPMTDDEFDYTAKELKMIVDPKYCIVAEKGGEIVGFALGIPNINEILIQIKKGRLLPFGIFKLLFGLKKVKMIRVLMLGVLEGYRKLGIEACLYGRIIKNAIPSGIEGAECSWMLDDNYMMNHAIEQINAEFYKRYRLYEKAI</sequence>
<dbReference type="Gene3D" id="3.40.630.30">
    <property type="match status" value="1"/>
</dbReference>